<evidence type="ECO:0000256" key="2">
    <source>
        <dbReference type="ARBA" id="ARBA00006244"/>
    </source>
</evidence>
<dbReference type="Pfam" id="PF13886">
    <property type="entry name" value="TM7S3_TM198"/>
    <property type="match status" value="1"/>
</dbReference>
<evidence type="ECO:0000256" key="4">
    <source>
        <dbReference type="ARBA" id="ARBA00022989"/>
    </source>
</evidence>
<comment type="subcellular location">
    <subcellularLocation>
        <location evidence="1">Membrane</location>
        <topology evidence="1">Multi-pass membrane protein</topology>
    </subcellularLocation>
</comment>
<dbReference type="InterPro" id="IPR040236">
    <property type="entry name" value="TMEM198"/>
</dbReference>
<dbReference type="PANTHER" id="PTHR31247:SF5">
    <property type="entry name" value="DUF4203 DOMAIN-CONTAINING PROTEIN"/>
    <property type="match status" value="1"/>
</dbReference>
<feature type="transmembrane region" description="Helical" evidence="7">
    <location>
        <begin position="157"/>
        <end position="175"/>
    </location>
</feature>
<feature type="transmembrane region" description="Helical" evidence="7">
    <location>
        <begin position="127"/>
        <end position="145"/>
    </location>
</feature>
<organism evidence="10 11">
    <name type="scientific">Diversispora eburnea</name>
    <dbReference type="NCBI Taxonomy" id="1213867"/>
    <lineage>
        <taxon>Eukaryota</taxon>
        <taxon>Fungi</taxon>
        <taxon>Fungi incertae sedis</taxon>
        <taxon>Mucoromycota</taxon>
        <taxon>Glomeromycotina</taxon>
        <taxon>Glomeromycetes</taxon>
        <taxon>Diversisporales</taxon>
        <taxon>Diversisporaceae</taxon>
        <taxon>Diversispora</taxon>
    </lineage>
</organism>
<dbReference type="PANTHER" id="PTHR31247">
    <property type="entry name" value="TRANSMEMBRANE PROTEIN 198 FAMILY MEMBER"/>
    <property type="match status" value="1"/>
</dbReference>
<keyword evidence="3 7" id="KW-0812">Transmembrane</keyword>
<evidence type="ECO:0000256" key="5">
    <source>
        <dbReference type="ARBA" id="ARBA00023136"/>
    </source>
</evidence>
<evidence type="ECO:0000313" key="10">
    <source>
        <dbReference type="EMBL" id="CAG8467332.1"/>
    </source>
</evidence>
<feature type="domain" description="TM7S3/TM198-like" evidence="9">
    <location>
        <begin position="48"/>
        <end position="245"/>
    </location>
</feature>
<keyword evidence="8" id="KW-0732">Signal</keyword>
<evidence type="ECO:0000256" key="8">
    <source>
        <dbReference type="SAM" id="SignalP"/>
    </source>
</evidence>
<dbReference type="Proteomes" id="UP000789706">
    <property type="component" value="Unassembled WGS sequence"/>
</dbReference>
<keyword evidence="5 7" id="KW-0472">Membrane</keyword>
<evidence type="ECO:0000256" key="7">
    <source>
        <dbReference type="SAM" id="Phobius"/>
    </source>
</evidence>
<dbReference type="OrthoDB" id="102260at2759"/>
<reference evidence="10" key="1">
    <citation type="submission" date="2021-06" db="EMBL/GenBank/DDBJ databases">
        <authorList>
            <person name="Kallberg Y."/>
            <person name="Tangrot J."/>
            <person name="Rosling A."/>
        </authorList>
    </citation>
    <scope>NUCLEOTIDE SEQUENCE</scope>
    <source>
        <strain evidence="10">AZ414A</strain>
    </source>
</reference>
<evidence type="ECO:0000313" key="11">
    <source>
        <dbReference type="Proteomes" id="UP000789706"/>
    </source>
</evidence>
<dbReference type="GO" id="GO:0005886">
    <property type="term" value="C:plasma membrane"/>
    <property type="evidence" value="ECO:0007669"/>
    <property type="project" value="TreeGrafter"/>
</dbReference>
<feature type="transmembrane region" description="Helical" evidence="7">
    <location>
        <begin position="42"/>
        <end position="61"/>
    </location>
</feature>
<evidence type="ECO:0000256" key="6">
    <source>
        <dbReference type="ARBA" id="ARBA00049737"/>
    </source>
</evidence>
<gene>
    <name evidence="10" type="ORF">DEBURN_LOCUS2983</name>
</gene>
<keyword evidence="4 7" id="KW-1133">Transmembrane helix</keyword>
<comment type="caution">
    <text evidence="10">The sequence shown here is derived from an EMBL/GenBank/DDBJ whole genome shotgun (WGS) entry which is preliminary data.</text>
</comment>
<dbReference type="EMBL" id="CAJVPK010000176">
    <property type="protein sequence ID" value="CAG8467332.1"/>
    <property type="molecule type" value="Genomic_DNA"/>
</dbReference>
<feature type="chain" id="PRO_5040224775" description="Transmembrane protein 198" evidence="8">
    <location>
        <begin position="35"/>
        <end position="271"/>
    </location>
</feature>
<accession>A0A9N8W135</accession>
<dbReference type="AlphaFoldDB" id="A0A9N8W135"/>
<feature type="signal peptide" evidence="8">
    <location>
        <begin position="1"/>
        <end position="34"/>
    </location>
</feature>
<keyword evidence="11" id="KW-1185">Reference proteome</keyword>
<sequence>MYNFKNSSIKGNYALLRILICLLVLFSSITYAEGNSGTSVTIQSVILGIILIVTGVVFCFFGRRIWRLTLFLLGFYIGCIFGWIILTNFEPDDGYGGSASPTIMLVLSLVFGLVGGLLFVFCASIAIWLLGALAGYALAMFLLSWSSGGIIHSKTGQIIFIVIFALAGLLLTFFFEEHVIIIGTSFIGSYALFIGIDMFANTGFYNSVRAFMDGNHDIDYEANTKVYLMLVGMIVVFVIGALCQYKWHRGDKFGPEDRKGKLRFRSNKENV</sequence>
<feature type="transmembrane region" description="Helical" evidence="7">
    <location>
        <begin position="68"/>
        <end position="86"/>
    </location>
</feature>
<dbReference type="InterPro" id="IPR025256">
    <property type="entry name" value="TM7S3/TM198-like_dom"/>
</dbReference>
<evidence type="ECO:0000256" key="1">
    <source>
        <dbReference type="ARBA" id="ARBA00004141"/>
    </source>
</evidence>
<feature type="transmembrane region" description="Helical" evidence="7">
    <location>
        <begin position="226"/>
        <end position="245"/>
    </location>
</feature>
<comment type="similarity">
    <text evidence="2">Belongs to the TMEM198 family.</text>
</comment>
<feature type="transmembrane region" description="Helical" evidence="7">
    <location>
        <begin position="187"/>
        <end position="206"/>
    </location>
</feature>
<name>A0A9N8W135_9GLOM</name>
<proteinExistence type="inferred from homology"/>
<evidence type="ECO:0000256" key="3">
    <source>
        <dbReference type="ARBA" id="ARBA00022692"/>
    </source>
</evidence>
<feature type="transmembrane region" description="Helical" evidence="7">
    <location>
        <begin position="98"/>
        <end position="120"/>
    </location>
</feature>
<protein>
    <recommendedName>
        <fullName evidence="6">Transmembrane protein 198</fullName>
    </recommendedName>
</protein>
<evidence type="ECO:0000259" key="9">
    <source>
        <dbReference type="Pfam" id="PF13886"/>
    </source>
</evidence>